<keyword evidence="6 9" id="KW-1133">Transmembrane helix</keyword>
<reference evidence="12" key="1">
    <citation type="submission" date="2017-05" db="EMBL/GenBank/DDBJ databases">
        <title>Ekpoma virus imported to China from Angola.</title>
        <authorList>
            <person name="Zhang Z."/>
            <person name="He T."/>
            <person name="Li S."/>
            <person name="Tong Y."/>
            <person name="Tian Z."/>
        </authorList>
    </citation>
    <scope>NUCLEOTIDE SEQUENCE</scope>
    <source>
        <strain evidence="12">EKV2-sh</strain>
    </source>
</reference>
<evidence type="ECO:0000256" key="2">
    <source>
        <dbReference type="ARBA" id="ARBA00022692"/>
    </source>
</evidence>
<dbReference type="SUPFAM" id="SSF161008">
    <property type="entry name" value="Viral glycoprotein ectodomain-like"/>
    <property type="match status" value="1"/>
</dbReference>
<dbReference type="GO" id="GO:0019031">
    <property type="term" value="C:viral envelope"/>
    <property type="evidence" value="ECO:0007669"/>
    <property type="project" value="UniProtKB-KW"/>
</dbReference>
<dbReference type="Pfam" id="PF00974">
    <property type="entry name" value="Rhabdo_glycop_FD"/>
    <property type="match status" value="1"/>
</dbReference>
<dbReference type="Gene3D" id="2.30.29.130">
    <property type="match status" value="1"/>
</dbReference>
<evidence type="ECO:0000256" key="1">
    <source>
        <dbReference type="ARBA" id="ARBA00004563"/>
    </source>
</evidence>
<evidence type="ECO:0000259" key="11">
    <source>
        <dbReference type="Pfam" id="PF24833"/>
    </source>
</evidence>
<evidence type="ECO:0000256" key="7">
    <source>
        <dbReference type="ARBA" id="ARBA00023136"/>
    </source>
</evidence>
<feature type="transmembrane region" description="Helical" evidence="9">
    <location>
        <begin position="580"/>
        <end position="599"/>
    </location>
</feature>
<evidence type="ECO:0000259" key="10">
    <source>
        <dbReference type="Pfam" id="PF00974"/>
    </source>
</evidence>
<keyword evidence="7 9" id="KW-0472">Membrane</keyword>
<organism evidence="12">
    <name type="scientific">Ekpoma virus</name>
    <dbReference type="NCBI Taxonomy" id="1615798"/>
    <lineage>
        <taxon>Viruses</taxon>
        <taxon>Riboviria</taxon>
        <taxon>Orthornavirae</taxon>
        <taxon>Negarnaviricota</taxon>
        <taxon>Haploviricotina</taxon>
        <taxon>Monjiviricetes</taxon>
        <taxon>Mononegavirales</taxon>
        <taxon>Rhabdoviridae</taxon>
        <taxon>Alpharhabdovirinae</taxon>
        <taxon>Tibrovirus</taxon>
    </lineage>
</organism>
<keyword evidence="2 9" id="KW-0812">Transmembrane</keyword>
<name>A0A2S1ZNU3_9RHAB</name>
<protein>
    <submittedName>
        <fullName evidence="12">G protein</fullName>
    </submittedName>
</protein>
<keyword evidence="5" id="KW-0261">Viral envelope protein</keyword>
<evidence type="ECO:0000256" key="9">
    <source>
        <dbReference type="SAM" id="Phobius"/>
    </source>
</evidence>
<dbReference type="InterPro" id="IPR001903">
    <property type="entry name" value="Rhabdo_glycop_FD"/>
</dbReference>
<evidence type="ECO:0000256" key="5">
    <source>
        <dbReference type="ARBA" id="ARBA00022879"/>
    </source>
</evidence>
<keyword evidence="4" id="KW-0946">Virion</keyword>
<feature type="domain" description="Spike glycoprotein G central" evidence="11">
    <location>
        <begin position="297"/>
        <end position="367"/>
    </location>
</feature>
<comment type="subcellular location">
    <subcellularLocation>
        <location evidence="1">Virion membrane</location>
        <topology evidence="1">Single-pass type I membrane protein</topology>
    </subcellularLocation>
</comment>
<dbReference type="Pfam" id="PF24833">
    <property type="entry name" value="Rhabdo_glycop_CD"/>
    <property type="match status" value="1"/>
</dbReference>
<dbReference type="InterPro" id="IPR055447">
    <property type="entry name" value="Rhabdo_glycop_CD"/>
</dbReference>
<evidence type="ECO:0000256" key="4">
    <source>
        <dbReference type="ARBA" id="ARBA00022844"/>
    </source>
</evidence>
<proteinExistence type="predicted"/>
<keyword evidence="3" id="KW-0732">Signal</keyword>
<evidence type="ECO:0000256" key="6">
    <source>
        <dbReference type="ARBA" id="ARBA00022989"/>
    </source>
</evidence>
<sequence>MQTMKKTHLFAFTIFGQILLTSSLVVNLPLRCNGRKDLLVNSLKCPLPSTEVKVDGKVKVYEGDICRPQINAKDVEAGYLCHKDIYKAICDETWYFSATVKHEIEHAPISDIECIEGLTELKLGIVPNPQFPSVDCYWNARTEEKRTYIILTQHDPALDPYSNKIKDNVVDPDCDFNLCKTNFINTKWIRDKNTTEIERCDAKNWDCHPYKIYQGWISKSEMVGWGYPTQSYSYTGLVLDSHIYGHIPMSKLCHKTFCGKEGYLFPDKSWWQIRSKTPPSPLFRELTLNGSRSAFPDCETIKTYGYAEVEEDESSEIIRESAEIRHEMCLETLSTLASGYEASFRDLMKFIPQRPGPGKAYSLNSNGKPSYYNYHWAGHPASSASIQEQDCYYYLVDIPKIQDDGILNITSIRDTDVCGKLLVNGSSMTLNSLGFKVDHHYDDHIVETGTDVHDEMNIKERMIWIKPDKIHPLLWVGPNGIVIDHQHKQIHFPVFSRGVDRIPHYWTQKHRVVKYRHATQLKIYKQYLDNPEKSNPYDFNAWTGRHVNRTEIPVAISNWFSGVKDTVFDKISKIGSWLKWSFYLCFIFVLFKGGLLVWNKYQILRHQTKRTPKGENSQDPEKLDIFGQTV</sequence>
<evidence type="ECO:0000256" key="3">
    <source>
        <dbReference type="ARBA" id="ARBA00022729"/>
    </source>
</evidence>
<keyword evidence="8" id="KW-0325">Glycoprotein</keyword>
<evidence type="ECO:0000313" key="12">
    <source>
        <dbReference type="EMBL" id="AWK27023.1"/>
    </source>
</evidence>
<accession>A0A2S1ZNU3</accession>
<dbReference type="GO" id="GO:0055036">
    <property type="term" value="C:virion membrane"/>
    <property type="evidence" value="ECO:0007669"/>
    <property type="project" value="UniProtKB-SubCell"/>
</dbReference>
<dbReference type="EMBL" id="MF079256">
    <property type="protein sequence ID" value="AWK27023.1"/>
    <property type="molecule type" value="Viral_cRNA"/>
</dbReference>
<feature type="domain" description="Spike glycoprotein fusion" evidence="10">
    <location>
        <begin position="77"/>
        <end position="169"/>
    </location>
</feature>
<evidence type="ECO:0000256" key="8">
    <source>
        <dbReference type="ARBA" id="ARBA00023180"/>
    </source>
</evidence>